<evidence type="ECO:0000256" key="3">
    <source>
        <dbReference type="ARBA" id="ARBA00022763"/>
    </source>
</evidence>
<keyword evidence="2 7" id="KW-0255">Endonuclease</keyword>
<keyword evidence="1" id="KW-0540">Nuclease</keyword>
<keyword evidence="4" id="KW-0378">Hydrolase</keyword>
<dbReference type="SUPFAM" id="SSF52980">
    <property type="entry name" value="Restriction endonuclease-like"/>
    <property type="match status" value="1"/>
</dbReference>
<dbReference type="Proteomes" id="UP000696931">
    <property type="component" value="Unassembled WGS sequence"/>
</dbReference>
<dbReference type="Gene3D" id="3.40.960.10">
    <property type="entry name" value="VSR Endonuclease"/>
    <property type="match status" value="1"/>
</dbReference>
<dbReference type="GO" id="GO:0016787">
    <property type="term" value="F:hydrolase activity"/>
    <property type="evidence" value="ECO:0007669"/>
    <property type="project" value="UniProtKB-KW"/>
</dbReference>
<dbReference type="GO" id="GO:0006298">
    <property type="term" value="P:mismatch repair"/>
    <property type="evidence" value="ECO:0007669"/>
    <property type="project" value="InterPro"/>
</dbReference>
<dbReference type="NCBIfam" id="TIGR00632">
    <property type="entry name" value="vsr"/>
    <property type="match status" value="1"/>
</dbReference>
<sequence>MADVLTPEQRHRSMSAIRSKGNRTTELALVRLLRELHITGWRRHVKLPGRPDFAFRAARVLVFVDGCFWHGCPRCYTKPGTNRRFWADKVTTNRARDRRQTRELRGRGWAVVRIWEHELKRPAAARRKLRLVGLDPATQL</sequence>
<evidence type="ECO:0000256" key="1">
    <source>
        <dbReference type="ARBA" id="ARBA00022722"/>
    </source>
</evidence>
<comment type="similarity">
    <text evidence="6">Belongs to the Vsr family.</text>
</comment>
<dbReference type="GO" id="GO:0004519">
    <property type="term" value="F:endonuclease activity"/>
    <property type="evidence" value="ECO:0007669"/>
    <property type="project" value="UniProtKB-KW"/>
</dbReference>
<dbReference type="AlphaFoldDB" id="A0A933S916"/>
<comment type="caution">
    <text evidence="7">The sequence shown here is derived from an EMBL/GenBank/DDBJ whole genome shotgun (WGS) entry which is preliminary data.</text>
</comment>
<evidence type="ECO:0000313" key="8">
    <source>
        <dbReference type="Proteomes" id="UP000696931"/>
    </source>
</evidence>
<reference evidence="7" key="1">
    <citation type="submission" date="2020-07" db="EMBL/GenBank/DDBJ databases">
        <title>Huge and variable diversity of episymbiotic CPR bacteria and DPANN archaea in groundwater ecosystems.</title>
        <authorList>
            <person name="He C.Y."/>
            <person name="Keren R."/>
            <person name="Whittaker M."/>
            <person name="Farag I.F."/>
            <person name="Doudna J."/>
            <person name="Cate J.H.D."/>
            <person name="Banfield J.F."/>
        </authorList>
    </citation>
    <scope>NUCLEOTIDE SEQUENCE</scope>
    <source>
        <strain evidence="7">NC_groundwater_1813_Pr3_B-0.1um_71_17</strain>
    </source>
</reference>
<organism evidence="7 8">
    <name type="scientific">Eiseniibacteriota bacterium</name>
    <dbReference type="NCBI Taxonomy" id="2212470"/>
    <lineage>
        <taxon>Bacteria</taxon>
        <taxon>Candidatus Eiseniibacteriota</taxon>
    </lineage>
</organism>
<keyword evidence="3" id="KW-0227">DNA damage</keyword>
<proteinExistence type="inferred from homology"/>
<dbReference type="EMBL" id="JACRIW010000015">
    <property type="protein sequence ID" value="MBI5168181.1"/>
    <property type="molecule type" value="Genomic_DNA"/>
</dbReference>
<name>A0A933S916_UNCEI</name>
<dbReference type="InterPro" id="IPR011335">
    <property type="entry name" value="Restrct_endonuc-II-like"/>
</dbReference>
<dbReference type="Pfam" id="PF03852">
    <property type="entry name" value="Vsr"/>
    <property type="match status" value="1"/>
</dbReference>
<dbReference type="CDD" id="cd00221">
    <property type="entry name" value="Vsr"/>
    <property type="match status" value="1"/>
</dbReference>
<dbReference type="InterPro" id="IPR004603">
    <property type="entry name" value="DNA_mismatch_endonuc_vsr"/>
</dbReference>
<evidence type="ECO:0000256" key="2">
    <source>
        <dbReference type="ARBA" id="ARBA00022759"/>
    </source>
</evidence>
<evidence type="ECO:0000313" key="7">
    <source>
        <dbReference type="EMBL" id="MBI5168181.1"/>
    </source>
</evidence>
<evidence type="ECO:0000256" key="6">
    <source>
        <dbReference type="ARBA" id="ARBA00029466"/>
    </source>
</evidence>
<protein>
    <submittedName>
        <fullName evidence="7">Very short patch repair endonuclease</fullName>
    </submittedName>
</protein>
<keyword evidence="5" id="KW-0234">DNA repair</keyword>
<gene>
    <name evidence="7" type="ORF">HZA61_01705</name>
</gene>
<evidence type="ECO:0000256" key="4">
    <source>
        <dbReference type="ARBA" id="ARBA00022801"/>
    </source>
</evidence>
<evidence type="ECO:0000256" key="5">
    <source>
        <dbReference type="ARBA" id="ARBA00023204"/>
    </source>
</evidence>
<accession>A0A933S916</accession>